<dbReference type="AlphaFoldDB" id="A0A074ZR45"/>
<accession>A0A074ZR45</accession>
<dbReference type="CTD" id="20317764"/>
<gene>
    <name evidence="2" type="ORF">T265_03577</name>
</gene>
<dbReference type="EMBL" id="KL596670">
    <property type="protein sequence ID" value="KER29883.1"/>
    <property type="molecule type" value="Genomic_DNA"/>
</dbReference>
<evidence type="ECO:0000313" key="3">
    <source>
        <dbReference type="Proteomes" id="UP000054324"/>
    </source>
</evidence>
<proteinExistence type="predicted"/>
<dbReference type="KEGG" id="ovi:T265_03577"/>
<feature type="region of interest" description="Disordered" evidence="1">
    <location>
        <begin position="128"/>
        <end position="153"/>
    </location>
</feature>
<protein>
    <submittedName>
        <fullName evidence="2">Uncharacterized protein</fullName>
    </submittedName>
</protein>
<sequence length="177" mass="19747">MEASKKYDPKSIANRKICSIYQKQDAVNQTALHSLDNEIFESSSQTYALLLSTFILGEDSEQANIFSVRRVALMCTCVWTYLPKHVARKTQWDGLRDKCINLSIIPKSLEGGKAADSSKPVVFQRTNAGESAVETDTHKNNGQQPRWRPSSGANRAQGFYCAPITSSVWLDPVNKFS</sequence>
<dbReference type="RefSeq" id="XP_009166360.1">
    <property type="nucleotide sequence ID" value="XM_009168096.1"/>
</dbReference>
<dbReference type="Proteomes" id="UP000054324">
    <property type="component" value="Unassembled WGS sequence"/>
</dbReference>
<dbReference type="GeneID" id="20317764"/>
<name>A0A074ZR45_OPIVI</name>
<keyword evidence="3" id="KW-1185">Reference proteome</keyword>
<evidence type="ECO:0000313" key="2">
    <source>
        <dbReference type="EMBL" id="KER29883.1"/>
    </source>
</evidence>
<reference evidence="2 3" key="1">
    <citation type="submission" date="2013-11" db="EMBL/GenBank/DDBJ databases">
        <title>Opisthorchis viverrini - life in the bile duct.</title>
        <authorList>
            <person name="Young N.D."/>
            <person name="Nagarajan N."/>
            <person name="Lin S.J."/>
            <person name="Korhonen P.K."/>
            <person name="Jex A.R."/>
            <person name="Hall R.S."/>
            <person name="Safavi-Hemami H."/>
            <person name="Kaewkong W."/>
            <person name="Bertrand D."/>
            <person name="Gao S."/>
            <person name="Seet Q."/>
            <person name="Wongkham S."/>
            <person name="Teh B.T."/>
            <person name="Wongkham C."/>
            <person name="Intapan P.M."/>
            <person name="Maleewong W."/>
            <person name="Yang X."/>
            <person name="Hu M."/>
            <person name="Wang Z."/>
            <person name="Hofmann A."/>
            <person name="Sternberg P.W."/>
            <person name="Tan P."/>
            <person name="Wang J."/>
            <person name="Gasser R.B."/>
        </authorList>
    </citation>
    <scope>NUCLEOTIDE SEQUENCE [LARGE SCALE GENOMIC DNA]</scope>
</reference>
<evidence type="ECO:0000256" key="1">
    <source>
        <dbReference type="SAM" id="MobiDB-lite"/>
    </source>
</evidence>
<organism evidence="2 3">
    <name type="scientific">Opisthorchis viverrini</name>
    <name type="common">Southeast Asian liver fluke</name>
    <dbReference type="NCBI Taxonomy" id="6198"/>
    <lineage>
        <taxon>Eukaryota</taxon>
        <taxon>Metazoa</taxon>
        <taxon>Spiralia</taxon>
        <taxon>Lophotrochozoa</taxon>
        <taxon>Platyhelminthes</taxon>
        <taxon>Trematoda</taxon>
        <taxon>Digenea</taxon>
        <taxon>Opisthorchiida</taxon>
        <taxon>Opisthorchiata</taxon>
        <taxon>Opisthorchiidae</taxon>
        <taxon>Opisthorchis</taxon>
    </lineage>
</organism>